<dbReference type="InterPro" id="IPR035992">
    <property type="entry name" value="Ricin_B-like_lectins"/>
</dbReference>
<dbReference type="InterPro" id="IPR028994">
    <property type="entry name" value="Integrin_alpha_N"/>
</dbReference>
<evidence type="ECO:0000256" key="3">
    <source>
        <dbReference type="SAM" id="Phobius"/>
    </source>
</evidence>
<dbReference type="InterPro" id="IPR013517">
    <property type="entry name" value="FG-GAP"/>
</dbReference>
<feature type="transmembrane region" description="Helical" evidence="3">
    <location>
        <begin position="39"/>
        <end position="58"/>
    </location>
</feature>
<dbReference type="STRING" id="28094.SAMN06295900_101357"/>
<dbReference type="SUPFAM" id="SSF50370">
    <property type="entry name" value="Ricin B-like lectins"/>
    <property type="match status" value="1"/>
</dbReference>
<dbReference type="AlphaFoldDB" id="A0A1X7CGG3"/>
<dbReference type="Proteomes" id="UP000192911">
    <property type="component" value="Unassembled WGS sequence"/>
</dbReference>
<dbReference type="RefSeq" id="WP_244142492.1">
    <property type="nucleotide sequence ID" value="NZ_BSQD01000001.1"/>
</dbReference>
<dbReference type="SUPFAM" id="SSF102588">
    <property type="entry name" value="LmbE-like"/>
    <property type="match status" value="1"/>
</dbReference>
<proteinExistence type="predicted"/>
<dbReference type="Gene3D" id="2.80.10.50">
    <property type="match status" value="1"/>
</dbReference>
<dbReference type="Pfam" id="PF13517">
    <property type="entry name" value="FG-GAP_3"/>
    <property type="match status" value="1"/>
</dbReference>
<evidence type="ECO:0000256" key="1">
    <source>
        <dbReference type="ARBA" id="ARBA00022729"/>
    </source>
</evidence>
<protein>
    <submittedName>
        <fullName evidence="4">Repeat domain-containing protein</fullName>
    </submittedName>
</protein>
<evidence type="ECO:0000313" key="4">
    <source>
        <dbReference type="EMBL" id="SME96108.1"/>
    </source>
</evidence>
<keyword evidence="3" id="KW-1133">Transmembrane helix</keyword>
<feature type="compositionally biased region" description="Low complexity" evidence="2">
    <location>
        <begin position="8"/>
        <end position="21"/>
    </location>
</feature>
<dbReference type="SUPFAM" id="SSF69318">
    <property type="entry name" value="Integrin alpha N-terminal domain"/>
    <property type="match status" value="1"/>
</dbReference>
<dbReference type="EMBL" id="FXAH01000001">
    <property type="protein sequence ID" value="SME96108.1"/>
    <property type="molecule type" value="Genomic_DNA"/>
</dbReference>
<organism evidence="4 5">
    <name type="scientific">Trinickia caryophylli</name>
    <name type="common">Paraburkholderia caryophylli</name>
    <dbReference type="NCBI Taxonomy" id="28094"/>
    <lineage>
        <taxon>Bacteria</taxon>
        <taxon>Pseudomonadati</taxon>
        <taxon>Pseudomonadota</taxon>
        <taxon>Betaproteobacteria</taxon>
        <taxon>Burkholderiales</taxon>
        <taxon>Burkholderiaceae</taxon>
        <taxon>Trinickia</taxon>
    </lineage>
</organism>
<dbReference type="Gene3D" id="2.40.128.340">
    <property type="match status" value="1"/>
</dbReference>
<evidence type="ECO:0000313" key="5">
    <source>
        <dbReference type="Proteomes" id="UP000192911"/>
    </source>
</evidence>
<keyword evidence="3" id="KW-0472">Membrane</keyword>
<sequence length="868" mass="90958">MGRPSNEGRSGQQGRASASAGSRSRCGAARIRATVFARLCVRIFALAFVGTLAVSPAVPPCFAAPLPGHASSGQPGSSAEPAASAMPASPEQCRAGTLVTLVAHLDDDLLFVNPGISERLRDGWCIVTVHLIGGADSSRFDYVLARERAIRQAYARMAGVPNAWHESTAVVAGRPVHRMVLAAAPRVTLYELRLPGGEVRGGRVPLGLVWDEGATISTYPMAGDGSGATRYDRAALKATVGALLAPATLIYTLNPDTVAFLEHPDHIYAARVAREAASAAGLDKRVRYHLTYVTAGMPANVSPAATQAKRDQAASYFAFDGGDIGQIFGEYEWNGDWVARRYAFDAPGAEHRGGNGPGTALVNARTSRCLTAAAAPGTAGIGLAPCDGGPAQRWRWASLPGYPGNPHGAALVNAATAQCVAERAGRLVEARCDDGDLAQRFTPWDFGIVRTPRGHCLGERQGAIALSACGPLTTAYRWTSSALAPWTDPRTAGALYGDVTGDGRTSAVYVMRRGDGPGFDVWVARLAAGTRASRWYANAVPFEPDASFPSCRHDTLCFDATRFVLGDFEGNGRADLMAIAPTDDGGTAFWLFANTGGAFAAPRLWQRSARAASTARTQQYVAADFDGDGRTDLMAAERTDGGAAFDLWVLTSRGTAGNAPARWRANVALAPDTQFLAAHVDSSPRAGLVAAERTGSALWLSRLASTGRAFDPSLRAARLDALRAGFTRLASGRLGNTGAASPRGTAGMTRTDGLVALSLREPDPANPALIDVWTIAVGPAFGAPVHAGTIADVAWADALPALVDDASQTVLALFERADAPLDEYHFTGGAPILAGCPLRAGGRTLGACVRWGVLPGRYSEALRLDRLH</sequence>
<keyword evidence="5" id="KW-1185">Reference proteome</keyword>
<accession>A0A1X7CGG3</accession>
<gene>
    <name evidence="4" type="ORF">SAMN06295900_101357</name>
</gene>
<dbReference type="PROSITE" id="PS50231">
    <property type="entry name" value="RICIN_B_LECTIN"/>
    <property type="match status" value="1"/>
</dbReference>
<dbReference type="InterPro" id="IPR024078">
    <property type="entry name" value="LmbE-like_dom_sf"/>
</dbReference>
<dbReference type="Gene3D" id="3.40.50.10320">
    <property type="entry name" value="LmbE-like"/>
    <property type="match status" value="1"/>
</dbReference>
<keyword evidence="1" id="KW-0732">Signal</keyword>
<keyword evidence="3" id="KW-0812">Transmembrane</keyword>
<name>A0A1X7CGG3_TRICW</name>
<feature type="region of interest" description="Disordered" evidence="2">
    <location>
        <begin position="1"/>
        <end position="21"/>
    </location>
</feature>
<dbReference type="GeneID" id="95549167"/>
<evidence type="ECO:0000256" key="2">
    <source>
        <dbReference type="SAM" id="MobiDB-lite"/>
    </source>
</evidence>
<reference evidence="5" key="1">
    <citation type="submission" date="2017-04" db="EMBL/GenBank/DDBJ databases">
        <authorList>
            <person name="Varghese N."/>
            <person name="Submissions S."/>
        </authorList>
    </citation>
    <scope>NUCLEOTIDE SEQUENCE [LARGE SCALE GENOMIC DNA]</scope>
    <source>
        <strain evidence="5">Ballard 720</strain>
    </source>
</reference>